<keyword evidence="12" id="KW-1185">Reference proteome</keyword>
<dbReference type="Proteomes" id="UP000051155">
    <property type="component" value="Unassembled WGS sequence"/>
</dbReference>
<evidence type="ECO:0000256" key="1">
    <source>
        <dbReference type="ARBA" id="ARBA00000677"/>
    </source>
</evidence>
<evidence type="ECO:0000259" key="10">
    <source>
        <dbReference type="Pfam" id="PF10502"/>
    </source>
</evidence>
<dbReference type="PANTHER" id="PTHR43390:SF1">
    <property type="entry name" value="CHLOROPLAST PROCESSING PEPTIDASE"/>
    <property type="match status" value="1"/>
</dbReference>
<dbReference type="STRING" id="1423812.FD20_GL000551"/>
<dbReference type="CDD" id="cd06530">
    <property type="entry name" value="S26_SPase_I"/>
    <property type="match status" value="1"/>
</dbReference>
<keyword evidence="8" id="KW-0812">Transmembrane</keyword>
<dbReference type="Gene3D" id="2.10.109.10">
    <property type="entry name" value="Umud Fragment, subunit A"/>
    <property type="match status" value="1"/>
</dbReference>
<dbReference type="GO" id="GO:0005886">
    <property type="term" value="C:plasma membrane"/>
    <property type="evidence" value="ECO:0007669"/>
    <property type="project" value="UniProtKB-SubCell"/>
</dbReference>
<evidence type="ECO:0000256" key="8">
    <source>
        <dbReference type="RuleBase" id="RU003993"/>
    </source>
</evidence>
<dbReference type="AlphaFoldDB" id="A0A0R1PY27"/>
<feature type="active site" evidence="7">
    <location>
        <position position="60"/>
    </location>
</feature>
<organism evidence="11 12">
    <name type="scientific">Liquorilactobacillus uvarum DSM 19971</name>
    <dbReference type="NCBI Taxonomy" id="1423812"/>
    <lineage>
        <taxon>Bacteria</taxon>
        <taxon>Bacillati</taxon>
        <taxon>Bacillota</taxon>
        <taxon>Bacilli</taxon>
        <taxon>Lactobacillales</taxon>
        <taxon>Lactobacillaceae</taxon>
        <taxon>Liquorilactobacillus</taxon>
    </lineage>
</organism>
<dbReference type="InterPro" id="IPR000223">
    <property type="entry name" value="Pept_S26A_signal_pept_1"/>
</dbReference>
<evidence type="ECO:0000256" key="3">
    <source>
        <dbReference type="ARBA" id="ARBA00009370"/>
    </source>
</evidence>
<keyword evidence="6 8" id="KW-0378">Hydrolase</keyword>
<name>A0A0R1PY27_9LACO</name>
<feature type="domain" description="Peptidase S26" evidence="10">
    <location>
        <begin position="31"/>
        <end position="191"/>
    </location>
</feature>
<feature type="transmembrane region" description="Helical" evidence="8">
    <location>
        <begin position="29"/>
        <end position="52"/>
    </location>
</feature>
<dbReference type="InterPro" id="IPR019533">
    <property type="entry name" value="Peptidase_S26"/>
</dbReference>
<evidence type="ECO:0000313" key="12">
    <source>
        <dbReference type="Proteomes" id="UP000051155"/>
    </source>
</evidence>
<dbReference type="GO" id="GO:0009003">
    <property type="term" value="F:signal peptidase activity"/>
    <property type="evidence" value="ECO:0007669"/>
    <property type="project" value="UniProtKB-EC"/>
</dbReference>
<dbReference type="InterPro" id="IPR019758">
    <property type="entry name" value="Pept_S26A_signal_pept_1_CS"/>
</dbReference>
<dbReference type="PROSITE" id="PS00501">
    <property type="entry name" value="SPASE_I_1"/>
    <property type="match status" value="1"/>
</dbReference>
<dbReference type="PROSITE" id="PS00760">
    <property type="entry name" value="SPASE_I_2"/>
    <property type="match status" value="1"/>
</dbReference>
<dbReference type="InterPro" id="IPR019756">
    <property type="entry name" value="Pept_S26A_signal_pept_1_Ser-AS"/>
</dbReference>
<evidence type="ECO:0000256" key="2">
    <source>
        <dbReference type="ARBA" id="ARBA00004401"/>
    </source>
</evidence>
<feature type="active site" evidence="7">
    <location>
        <position position="97"/>
    </location>
</feature>
<dbReference type="InterPro" id="IPR019757">
    <property type="entry name" value="Pept_S26A_signal_pept_1_Lys-AS"/>
</dbReference>
<dbReference type="GO" id="GO:0004252">
    <property type="term" value="F:serine-type endopeptidase activity"/>
    <property type="evidence" value="ECO:0007669"/>
    <property type="project" value="InterPro"/>
</dbReference>
<dbReference type="PRINTS" id="PR00727">
    <property type="entry name" value="LEADERPTASE"/>
</dbReference>
<dbReference type="PANTHER" id="PTHR43390">
    <property type="entry name" value="SIGNAL PEPTIDASE I"/>
    <property type="match status" value="1"/>
</dbReference>
<evidence type="ECO:0000256" key="7">
    <source>
        <dbReference type="PIRSR" id="PIRSR600223-1"/>
    </source>
</evidence>
<dbReference type="PROSITE" id="PS00761">
    <property type="entry name" value="SPASE_I_3"/>
    <property type="match status" value="1"/>
</dbReference>
<protein>
    <recommendedName>
        <fullName evidence="4 8">Signal peptidase I</fullName>
        <ecNumber evidence="4 8">3.4.21.89</ecNumber>
    </recommendedName>
</protein>
<dbReference type="Pfam" id="PF10502">
    <property type="entry name" value="Peptidase_S26"/>
    <property type="match status" value="1"/>
</dbReference>
<keyword evidence="8" id="KW-1133">Transmembrane helix</keyword>
<dbReference type="EMBL" id="AZEG01000014">
    <property type="protein sequence ID" value="KRL37214.1"/>
    <property type="molecule type" value="Genomic_DNA"/>
</dbReference>
<comment type="subcellular location">
    <subcellularLocation>
        <location evidence="2">Cell membrane</location>
        <topology evidence="2">Single-pass type II membrane protein</topology>
    </subcellularLocation>
    <subcellularLocation>
        <location evidence="9">Membrane</location>
        <topology evidence="9">Single-pass type II membrane protein</topology>
    </subcellularLocation>
</comment>
<evidence type="ECO:0000256" key="5">
    <source>
        <dbReference type="ARBA" id="ARBA00022670"/>
    </source>
</evidence>
<comment type="caution">
    <text evidence="11">The sequence shown here is derived from an EMBL/GenBank/DDBJ whole genome shotgun (WGS) entry which is preliminary data.</text>
</comment>
<comment type="similarity">
    <text evidence="3 9">Belongs to the peptidase S26 family.</text>
</comment>
<proteinExistence type="inferred from homology"/>
<keyword evidence="5 8" id="KW-0645">Protease</keyword>
<keyword evidence="8" id="KW-0472">Membrane</keyword>
<dbReference type="InterPro" id="IPR036286">
    <property type="entry name" value="LexA/Signal_pep-like_sf"/>
</dbReference>
<gene>
    <name evidence="11" type="ORF">FD20_GL000551</name>
</gene>
<sequence length="203" mass="23769">MWSYRDYQRSRVQQKEGENEMSRLKSIHWGYWIPLVFLATFCALFVRSFLIVPLEIDGNSMEPTLYSKQKVLVQDFGRIRRFDVIIIKMPDGKTYVKRVIGMPGDELSYLNDKLYINGQHISENFLKKVIKQNPNQTYTSDFSLKELTGMEHVPQGEYFVLGDNRRISKDSRTFGTVKANWVTGKAVIVYWPLTDLKWIGKNN</sequence>
<evidence type="ECO:0000256" key="6">
    <source>
        <dbReference type="ARBA" id="ARBA00022801"/>
    </source>
</evidence>
<dbReference type="SUPFAM" id="SSF51306">
    <property type="entry name" value="LexA/Signal peptidase"/>
    <property type="match status" value="1"/>
</dbReference>
<dbReference type="NCBIfam" id="TIGR02227">
    <property type="entry name" value="sigpep_I_bact"/>
    <property type="match status" value="1"/>
</dbReference>
<evidence type="ECO:0000256" key="9">
    <source>
        <dbReference type="RuleBase" id="RU362042"/>
    </source>
</evidence>
<evidence type="ECO:0000256" key="4">
    <source>
        <dbReference type="ARBA" id="ARBA00013208"/>
    </source>
</evidence>
<comment type="catalytic activity">
    <reaction evidence="1 8">
        <text>Cleavage of hydrophobic, N-terminal signal or leader sequences from secreted and periplasmic proteins.</text>
        <dbReference type="EC" id="3.4.21.89"/>
    </reaction>
</comment>
<dbReference type="EC" id="3.4.21.89" evidence="4 8"/>
<reference evidence="11 12" key="1">
    <citation type="journal article" date="2015" name="Genome Announc.">
        <title>Expanding the biotechnology potential of lactobacilli through comparative genomics of 213 strains and associated genera.</title>
        <authorList>
            <person name="Sun Z."/>
            <person name="Harris H.M."/>
            <person name="McCann A."/>
            <person name="Guo C."/>
            <person name="Argimon S."/>
            <person name="Zhang W."/>
            <person name="Yang X."/>
            <person name="Jeffery I.B."/>
            <person name="Cooney J.C."/>
            <person name="Kagawa T.F."/>
            <person name="Liu W."/>
            <person name="Song Y."/>
            <person name="Salvetti E."/>
            <person name="Wrobel A."/>
            <person name="Rasinkangas P."/>
            <person name="Parkhill J."/>
            <person name="Rea M.C."/>
            <person name="O'Sullivan O."/>
            <person name="Ritari J."/>
            <person name="Douillard F.P."/>
            <person name="Paul Ross R."/>
            <person name="Yang R."/>
            <person name="Briner A.E."/>
            <person name="Felis G.E."/>
            <person name="de Vos W.M."/>
            <person name="Barrangou R."/>
            <person name="Klaenhammer T.R."/>
            <person name="Caufield P.W."/>
            <person name="Cui Y."/>
            <person name="Zhang H."/>
            <person name="O'Toole P.W."/>
        </authorList>
    </citation>
    <scope>NUCLEOTIDE SEQUENCE [LARGE SCALE GENOMIC DNA]</scope>
    <source>
        <strain evidence="11 12">DSM 19971</strain>
    </source>
</reference>
<dbReference type="GO" id="GO:0006465">
    <property type="term" value="P:signal peptide processing"/>
    <property type="evidence" value="ECO:0007669"/>
    <property type="project" value="InterPro"/>
</dbReference>
<dbReference type="PATRIC" id="fig|1423812.3.peg.589"/>
<accession>A0A0R1PY27</accession>
<evidence type="ECO:0000313" key="11">
    <source>
        <dbReference type="EMBL" id="KRL37214.1"/>
    </source>
</evidence>